<keyword evidence="8" id="KW-0963">Cytoplasm</keyword>
<feature type="active site" description="Proton acceptor" evidence="8">
    <location>
        <position position="218"/>
    </location>
</feature>
<dbReference type="Pfam" id="PF01678">
    <property type="entry name" value="DAP_epimerase"/>
    <property type="match status" value="2"/>
</dbReference>
<dbReference type="GO" id="GO:0008837">
    <property type="term" value="F:diaminopimelate epimerase activity"/>
    <property type="evidence" value="ECO:0007669"/>
    <property type="project" value="UniProtKB-EC"/>
</dbReference>
<dbReference type="HAMAP" id="MF_00197">
    <property type="entry name" value="DAP_epimerase"/>
    <property type="match status" value="1"/>
</dbReference>
<evidence type="ECO:0000256" key="6">
    <source>
        <dbReference type="ARBA" id="ARBA00023235"/>
    </source>
</evidence>
<accession>A0ABS6EX22</accession>
<gene>
    <name evidence="8 10" type="primary">dapF</name>
    <name evidence="10" type="ORF">KQI89_03280</name>
</gene>
<dbReference type="InterPro" id="IPR018510">
    <property type="entry name" value="DAP_epimerase_AS"/>
</dbReference>
<evidence type="ECO:0000256" key="9">
    <source>
        <dbReference type="PROSITE-ProRule" id="PRU10125"/>
    </source>
</evidence>
<feature type="site" description="Could be important to modulate the pK values of the two catalytic cysteine residues" evidence="8">
    <location>
        <position position="209"/>
    </location>
</feature>
<keyword evidence="6 8" id="KW-0413">Isomerase</keyword>
<dbReference type="EC" id="5.1.1.7" evidence="3 8"/>
<keyword evidence="5 8" id="KW-0457">Lysine biosynthesis</keyword>
<evidence type="ECO:0000256" key="1">
    <source>
        <dbReference type="ARBA" id="ARBA00005196"/>
    </source>
</evidence>
<protein>
    <recommendedName>
        <fullName evidence="3 8">Diaminopimelate epimerase</fullName>
        <shortName evidence="8">DAP epimerase</shortName>
        <ecNumber evidence="3 8">5.1.1.7</ecNumber>
    </recommendedName>
    <alternativeName>
        <fullName evidence="8">PLP-independent amino acid racemase</fullName>
    </alternativeName>
</protein>
<evidence type="ECO:0000256" key="3">
    <source>
        <dbReference type="ARBA" id="ARBA00013080"/>
    </source>
</evidence>
<name>A0ABS6EX22_9CLOT</name>
<evidence type="ECO:0000256" key="5">
    <source>
        <dbReference type="ARBA" id="ARBA00023154"/>
    </source>
</evidence>
<dbReference type="EMBL" id="JAHLQL010000001">
    <property type="protein sequence ID" value="MBU5590775.1"/>
    <property type="molecule type" value="Genomic_DNA"/>
</dbReference>
<evidence type="ECO:0000256" key="4">
    <source>
        <dbReference type="ARBA" id="ARBA00022605"/>
    </source>
</evidence>
<dbReference type="PANTHER" id="PTHR31689:SF0">
    <property type="entry name" value="DIAMINOPIMELATE EPIMERASE"/>
    <property type="match status" value="1"/>
</dbReference>
<comment type="similarity">
    <text evidence="2 8">Belongs to the diaminopimelate epimerase family.</text>
</comment>
<comment type="catalytic activity">
    <reaction evidence="7 8">
        <text>(2S,6S)-2,6-diaminopimelate = meso-2,6-diaminopimelate</text>
        <dbReference type="Rhea" id="RHEA:15393"/>
        <dbReference type="ChEBI" id="CHEBI:57609"/>
        <dbReference type="ChEBI" id="CHEBI:57791"/>
        <dbReference type="EC" id="5.1.1.7"/>
    </reaction>
</comment>
<comment type="caution">
    <text evidence="8">Lacks conserved residue(s) required for the propagation of feature annotation.</text>
</comment>
<reference evidence="10 11" key="1">
    <citation type="submission" date="2021-06" db="EMBL/GenBank/DDBJ databases">
        <authorList>
            <person name="Sun Q."/>
            <person name="Li D."/>
        </authorList>
    </citation>
    <scope>NUCLEOTIDE SEQUENCE [LARGE SCALE GENOMIC DNA]</scope>
    <source>
        <strain evidence="10 11">MSJ-4</strain>
    </source>
</reference>
<sequence>MKFKKMHGNGNDFIVIEDLNNMFKGKEAEIALKLCHRNFGVGGDGILLVRHCKEADIEMVIINSDGSFASMCGNGIRCFAKYVYDENIVKKSKINIKTGDGIKEINLIIEEDKVKEIIVYMGKPSLKPSDIPALSEDIIISKSIEIEGKKYEITSLHMGVPHTVIIDRLDKYNIEEGRLIESYSIFPEKTNVDFCEIIDRKNIKVKTWERGAGATLACGTGNCASAYVAHLLGYIDNEVKVIVDGGELKVKIEDQGIYMIGNAKDVFEGFFLMEY</sequence>
<feature type="active site" description="Proton donor" evidence="8">
    <location>
        <position position="72"/>
    </location>
</feature>
<proteinExistence type="inferred from homology"/>
<feature type="binding site" evidence="8">
    <location>
        <begin position="209"/>
        <end position="210"/>
    </location>
    <ligand>
        <name>substrate</name>
    </ligand>
</feature>
<feature type="binding site" evidence="8">
    <location>
        <begin position="219"/>
        <end position="220"/>
    </location>
    <ligand>
        <name>substrate</name>
    </ligand>
</feature>
<evidence type="ECO:0000313" key="10">
    <source>
        <dbReference type="EMBL" id="MBU5590775.1"/>
    </source>
</evidence>
<dbReference type="NCBIfam" id="TIGR00652">
    <property type="entry name" value="DapF"/>
    <property type="match status" value="1"/>
</dbReference>
<comment type="function">
    <text evidence="8">Catalyzes the stereoinversion of LL-2,6-diaminopimelate (L,L-DAP) to meso-diaminopimelate (meso-DAP), a precursor of L-lysine and an essential component of the bacterial peptidoglycan.</text>
</comment>
<evidence type="ECO:0000313" key="11">
    <source>
        <dbReference type="Proteomes" id="UP000736583"/>
    </source>
</evidence>
<feature type="site" description="Could be important to modulate the pK values of the two catalytic cysteine residues" evidence="8">
    <location>
        <position position="162"/>
    </location>
</feature>
<comment type="caution">
    <text evidence="10">The sequence shown here is derived from an EMBL/GenBank/DDBJ whole genome shotgun (WGS) entry which is preliminary data.</text>
</comment>
<comment type="pathway">
    <text evidence="1 8">Amino-acid biosynthesis; L-lysine biosynthesis via DAP pathway; DL-2,6-diaminopimelate from LL-2,6-diaminopimelate: step 1/1.</text>
</comment>
<comment type="subunit">
    <text evidence="8">Homodimer.</text>
</comment>
<feature type="binding site" evidence="8">
    <location>
        <position position="11"/>
    </location>
    <ligand>
        <name>substrate</name>
    </ligand>
</feature>
<evidence type="ECO:0000256" key="7">
    <source>
        <dbReference type="ARBA" id="ARBA00051712"/>
    </source>
</evidence>
<evidence type="ECO:0000256" key="2">
    <source>
        <dbReference type="ARBA" id="ARBA00010219"/>
    </source>
</evidence>
<dbReference type="RefSeq" id="WP_216455882.1">
    <property type="nucleotide sequence ID" value="NZ_JAHLQL010000001.1"/>
</dbReference>
<dbReference type="Proteomes" id="UP000736583">
    <property type="component" value="Unassembled WGS sequence"/>
</dbReference>
<keyword evidence="11" id="KW-1185">Reference proteome</keyword>
<evidence type="ECO:0000256" key="8">
    <source>
        <dbReference type="HAMAP-Rule" id="MF_00197"/>
    </source>
</evidence>
<feature type="active site" evidence="9">
    <location>
        <position position="72"/>
    </location>
</feature>
<feature type="binding site" evidence="8">
    <location>
        <position position="191"/>
    </location>
    <ligand>
        <name>substrate</name>
    </ligand>
</feature>
<keyword evidence="4 8" id="KW-0028">Amino-acid biosynthesis</keyword>
<feature type="binding site" evidence="8">
    <location>
        <begin position="73"/>
        <end position="74"/>
    </location>
    <ligand>
        <name>substrate</name>
    </ligand>
</feature>
<feature type="binding site" evidence="8">
    <location>
        <position position="63"/>
    </location>
    <ligand>
        <name>substrate</name>
    </ligand>
</feature>
<dbReference type="PANTHER" id="PTHR31689">
    <property type="entry name" value="DIAMINOPIMELATE EPIMERASE, CHLOROPLASTIC"/>
    <property type="match status" value="1"/>
</dbReference>
<organism evidence="10 11">
    <name type="scientific">Clostridium simiarum</name>
    <dbReference type="NCBI Taxonomy" id="2841506"/>
    <lineage>
        <taxon>Bacteria</taxon>
        <taxon>Bacillati</taxon>
        <taxon>Bacillota</taxon>
        <taxon>Clostridia</taxon>
        <taxon>Eubacteriales</taxon>
        <taxon>Clostridiaceae</taxon>
        <taxon>Clostridium</taxon>
    </lineage>
</organism>
<dbReference type="InterPro" id="IPR001653">
    <property type="entry name" value="DAP_epimerase_DapF"/>
</dbReference>
<comment type="subcellular location">
    <subcellularLocation>
        <location evidence="8">Cytoplasm</location>
    </subcellularLocation>
</comment>
<dbReference type="PROSITE" id="PS01326">
    <property type="entry name" value="DAP_EPIMERASE"/>
    <property type="match status" value="1"/>
</dbReference>